<evidence type="ECO:0000256" key="1">
    <source>
        <dbReference type="SAM" id="Coils"/>
    </source>
</evidence>
<keyword evidence="1" id="KW-0175">Coiled coil</keyword>
<sequence length="343" mass="39668">MFDFIKKRDAQTQARKRMKKDLDEIFEFNNEEKQQHTLNHIVQLANNDLKEIGWVRLLDEGTVLYGDGSIRSYIKRGTIKEFYDSLEDDYIGYINIGHINFATLPIFVGQWTKNDLRLVDIGENRQALEVNMKIDESLSVIQDLQKMPYTIGISAEFMASYDEELSYEYEFPVIEHLFIMGFGIVGDVGNVNSSGINLSAEEADKMALADLFGKKKENDQETIKEPETKQTESKEEPKEPEVATKKSEEQNVEENDKKESEAELSEKEDHTFEQLYNLSMEQNEKMVVELEQLRAENKSLKEEKLKQEQTNEKAVQRLEKLMNRIEVSALPQATGSTKNKWGE</sequence>
<dbReference type="EMBL" id="PZZH01000001">
    <property type="protein sequence ID" value="PTN78172.1"/>
    <property type="molecule type" value="Genomic_DNA"/>
</dbReference>
<reference evidence="3 5" key="1">
    <citation type="submission" date="2018-04" db="EMBL/GenBank/DDBJ databases">
        <authorList>
            <person name="Van Tyne D."/>
        </authorList>
    </citation>
    <scope>NUCLEOTIDE SEQUENCE [LARGE SCALE GENOMIC DNA]</scope>
    <source>
        <strain evidence="3 5">B2535</strain>
    </source>
</reference>
<dbReference type="EMBL" id="SEWT01000002">
    <property type="protein sequence ID" value="RYU34581.1"/>
    <property type="molecule type" value="Genomic_DNA"/>
</dbReference>
<evidence type="ECO:0000313" key="3">
    <source>
        <dbReference type="EMBL" id="PTN78172.1"/>
    </source>
</evidence>
<evidence type="ECO:0000313" key="4">
    <source>
        <dbReference type="EMBL" id="RYU34581.1"/>
    </source>
</evidence>
<accession>A0A2S7M3F6</accession>
<dbReference type="Proteomes" id="UP000244140">
    <property type="component" value="Unassembled WGS sequence"/>
</dbReference>
<dbReference type="SMR" id="A0A2S7M3F6"/>
<feature type="coiled-coil region" evidence="1">
    <location>
        <begin position="276"/>
        <end position="324"/>
    </location>
</feature>
<evidence type="ECO:0000313" key="5">
    <source>
        <dbReference type="Proteomes" id="UP000244140"/>
    </source>
</evidence>
<name>A0A2S7M3F6_ENTFL</name>
<feature type="region of interest" description="Disordered" evidence="2">
    <location>
        <begin position="217"/>
        <end position="272"/>
    </location>
</feature>
<comment type="caution">
    <text evidence="3">The sequence shown here is derived from an EMBL/GenBank/DDBJ whole genome shotgun (WGS) entry which is preliminary data.</text>
</comment>
<proteinExistence type="predicted"/>
<dbReference type="RefSeq" id="WP_002399574.1">
    <property type="nucleotide sequence ID" value="NZ_AP026714.1"/>
</dbReference>
<evidence type="ECO:0000313" key="6">
    <source>
        <dbReference type="Proteomes" id="UP000292223"/>
    </source>
</evidence>
<dbReference type="Proteomes" id="UP000292223">
    <property type="component" value="Unassembled WGS sequence"/>
</dbReference>
<protein>
    <submittedName>
        <fullName evidence="3">Uncharacterized protein</fullName>
    </submittedName>
</protein>
<gene>
    <name evidence="3" type="ORF">DAI13_10590</name>
    <name evidence="4" type="ORF">EU507_03700</name>
</gene>
<dbReference type="AlphaFoldDB" id="A0A2S7M3F6"/>
<evidence type="ECO:0000256" key="2">
    <source>
        <dbReference type="SAM" id="MobiDB-lite"/>
    </source>
</evidence>
<reference evidence="4 6" key="2">
    <citation type="submission" date="2019-02" db="EMBL/GenBank/DDBJ databases">
        <title>From farm to fork: dissemination of Tn554::fexA-optrA in linezolid-resistant Enterococcus faecalis clones from chicken feces and meat in Tunisia.</title>
        <authorList>
            <person name="Tedim A.P."/>
            <person name="Elghaieb H."/>
            <person name="Abbassi M.S."/>
            <person name="Novais C."/>
            <person name="Hassen A."/>
            <person name="Peixe L."/>
            <person name="Freitas A.R."/>
        </authorList>
    </citation>
    <scope>NUCLEOTIDE SEQUENCE [LARGE SCALE GENOMIC DNA]</scope>
    <source>
        <strain evidence="4 6">728T</strain>
    </source>
</reference>
<organism evidence="3 5">
    <name type="scientific">Enterococcus faecalis</name>
    <name type="common">Streptococcus faecalis</name>
    <dbReference type="NCBI Taxonomy" id="1351"/>
    <lineage>
        <taxon>Bacteria</taxon>
        <taxon>Bacillati</taxon>
        <taxon>Bacillota</taxon>
        <taxon>Bacilli</taxon>
        <taxon>Lactobacillales</taxon>
        <taxon>Enterococcaceae</taxon>
        <taxon>Enterococcus</taxon>
    </lineage>
</organism>